<dbReference type="Gene3D" id="2.30.110.10">
    <property type="entry name" value="Electron Transport, Fmn-binding Protein, Chain A"/>
    <property type="match status" value="1"/>
</dbReference>
<feature type="domain" description="Flavin reductase like" evidence="3">
    <location>
        <begin position="10"/>
        <end position="152"/>
    </location>
</feature>
<evidence type="ECO:0000256" key="1">
    <source>
        <dbReference type="ARBA" id="ARBA00008898"/>
    </source>
</evidence>
<dbReference type="InterPro" id="IPR012349">
    <property type="entry name" value="Split_barrel_FMN-bd"/>
</dbReference>
<organism evidence="4">
    <name type="scientific">Caldithrix abyssi</name>
    <dbReference type="NCBI Taxonomy" id="187145"/>
    <lineage>
        <taxon>Bacteria</taxon>
        <taxon>Pseudomonadati</taxon>
        <taxon>Calditrichota</taxon>
        <taxon>Calditrichia</taxon>
        <taxon>Calditrichales</taxon>
        <taxon>Calditrichaceae</taxon>
        <taxon>Caldithrix</taxon>
    </lineage>
</organism>
<dbReference type="InterPro" id="IPR002563">
    <property type="entry name" value="Flavin_Rdtase-like_dom"/>
</dbReference>
<dbReference type="AlphaFoldDB" id="A0A7V1PV34"/>
<dbReference type="InterPro" id="IPR050268">
    <property type="entry name" value="NADH-dep_flavin_reductase"/>
</dbReference>
<sequence>MGLEDKKNVLRMIPYGLYVLMTENDEGKVAAATVNWVTQTSFDPPLLAVAIKKDSLTYTLVREKGLFSLNMLGKKQQAQAFTFFKALERDGNRIGGEAFENHEQGVPLLSACPAFVVLRTVEVVEQGDHHIFVAEVIDAGLRAEFDGRADAYILRMEDLGEKVFYGG</sequence>
<reference evidence="4" key="1">
    <citation type="journal article" date="2020" name="mSystems">
        <title>Genome- and Community-Level Interaction Insights into Carbon Utilization and Element Cycling Functions of Hydrothermarchaeota in Hydrothermal Sediment.</title>
        <authorList>
            <person name="Zhou Z."/>
            <person name="Liu Y."/>
            <person name="Xu W."/>
            <person name="Pan J."/>
            <person name="Luo Z.H."/>
            <person name="Li M."/>
        </authorList>
    </citation>
    <scope>NUCLEOTIDE SEQUENCE [LARGE SCALE GENOMIC DNA]</scope>
    <source>
        <strain evidence="4">HyVt-456</strain>
    </source>
</reference>
<gene>
    <name evidence="4" type="ORF">ENJ10_05910</name>
</gene>
<protein>
    <submittedName>
        <fullName evidence="4">Flavin reductase</fullName>
    </submittedName>
</protein>
<evidence type="ECO:0000259" key="3">
    <source>
        <dbReference type="SMART" id="SM00903"/>
    </source>
</evidence>
<name>A0A7V1PV34_CALAY</name>
<dbReference type="EMBL" id="DRLD01000162">
    <property type="protein sequence ID" value="HED10202.1"/>
    <property type="molecule type" value="Genomic_DNA"/>
</dbReference>
<comment type="similarity">
    <text evidence="1">Belongs to the non-flavoprotein flavin reductase family.</text>
</comment>
<dbReference type="SUPFAM" id="SSF50475">
    <property type="entry name" value="FMN-binding split barrel"/>
    <property type="match status" value="1"/>
</dbReference>
<evidence type="ECO:0000256" key="2">
    <source>
        <dbReference type="ARBA" id="ARBA00023002"/>
    </source>
</evidence>
<dbReference type="SMART" id="SM00903">
    <property type="entry name" value="Flavin_Reduct"/>
    <property type="match status" value="1"/>
</dbReference>
<evidence type="ECO:0000313" key="4">
    <source>
        <dbReference type="EMBL" id="HED10202.1"/>
    </source>
</evidence>
<keyword evidence="2" id="KW-0560">Oxidoreductase</keyword>
<dbReference type="GO" id="GO:0042602">
    <property type="term" value="F:riboflavin reductase (NADPH) activity"/>
    <property type="evidence" value="ECO:0007669"/>
    <property type="project" value="TreeGrafter"/>
</dbReference>
<dbReference type="PANTHER" id="PTHR30466">
    <property type="entry name" value="FLAVIN REDUCTASE"/>
    <property type="match status" value="1"/>
</dbReference>
<dbReference type="GO" id="GO:0010181">
    <property type="term" value="F:FMN binding"/>
    <property type="evidence" value="ECO:0007669"/>
    <property type="project" value="InterPro"/>
</dbReference>
<comment type="caution">
    <text evidence="4">The sequence shown here is derived from an EMBL/GenBank/DDBJ whole genome shotgun (WGS) entry which is preliminary data.</text>
</comment>
<dbReference type="Pfam" id="PF01613">
    <property type="entry name" value="Flavin_Reduct"/>
    <property type="match status" value="1"/>
</dbReference>
<proteinExistence type="inferred from homology"/>
<accession>A0A7V1PV34</accession>
<dbReference type="Proteomes" id="UP000886005">
    <property type="component" value="Unassembled WGS sequence"/>
</dbReference>
<dbReference type="PANTHER" id="PTHR30466:SF11">
    <property type="entry name" value="FLAVIN-DEPENDENT MONOOXYGENASE, REDUCTASE SUBUNIT HSAB"/>
    <property type="match status" value="1"/>
</dbReference>